<evidence type="ECO:0000256" key="1">
    <source>
        <dbReference type="ARBA" id="ARBA00007406"/>
    </source>
</evidence>
<feature type="binding site" evidence="7">
    <location>
        <position position="123"/>
    </location>
    <ligand>
        <name>NAD(+)</name>
        <dbReference type="ChEBI" id="CHEBI:57540"/>
    </ligand>
</feature>
<dbReference type="CDD" id="cd18126">
    <property type="entry name" value="GAPDH_I_C"/>
    <property type="match status" value="1"/>
</dbReference>
<comment type="function">
    <text evidence="4">Could be involved in carbon fixation as a component of the Calvin cycle. Catalyzes the oxidative phosphorylation of glyceraldehyde 3-phosphate (G3P) to 1,3-bisphosphoglycerate (BPG) using the cofactor NAD. The first reaction step involves the formation of a hemiacetal intermediate between G3P and a cysteine residue, and this hemiacetal intermediate is then oxidized to a thioester, with concomitant reduction of NAD to NADH. The reduced NADH is then exchanged with the second NAD, and the thioester is attacked by a nucleophilic inorganic phosphate to produce BPG.</text>
</comment>
<dbReference type="NCBIfam" id="TIGR01534">
    <property type="entry name" value="GAPDH-I"/>
    <property type="match status" value="1"/>
</dbReference>
<feature type="binding site" evidence="6">
    <location>
        <begin position="154"/>
        <end position="156"/>
    </location>
    <ligand>
        <name>D-glyceraldehyde 3-phosphate</name>
        <dbReference type="ChEBI" id="CHEBI:59776"/>
    </ligand>
</feature>
<dbReference type="GO" id="GO:0051287">
    <property type="term" value="F:NAD binding"/>
    <property type="evidence" value="ECO:0007669"/>
    <property type="project" value="InterPro"/>
</dbReference>
<organism evidence="12 13">
    <name type="scientific">Verticiella sediminum</name>
    <dbReference type="NCBI Taxonomy" id="1247510"/>
    <lineage>
        <taxon>Bacteria</taxon>
        <taxon>Pseudomonadati</taxon>
        <taxon>Pseudomonadota</taxon>
        <taxon>Betaproteobacteria</taxon>
        <taxon>Burkholderiales</taxon>
        <taxon>Alcaligenaceae</taxon>
        <taxon>Verticiella</taxon>
    </lineage>
</organism>
<dbReference type="Gene3D" id="3.30.360.10">
    <property type="entry name" value="Dihydrodipicolinate Reductase, domain 2"/>
    <property type="match status" value="1"/>
</dbReference>
<comment type="subunit">
    <text evidence="2">Homotetramer.</text>
</comment>
<dbReference type="CDD" id="cd05214">
    <property type="entry name" value="GAPDH_I_N"/>
    <property type="match status" value="1"/>
</dbReference>
<dbReference type="FunFam" id="3.40.50.720:FF:000001">
    <property type="entry name" value="Glyceraldehyde-3-phosphate dehydrogenase"/>
    <property type="match status" value="1"/>
</dbReference>
<dbReference type="PIRSF" id="PIRSF000149">
    <property type="entry name" value="GAP_DH"/>
    <property type="match status" value="1"/>
</dbReference>
<feature type="site" description="Activates thiol group during catalysis" evidence="8">
    <location>
        <position position="182"/>
    </location>
</feature>
<evidence type="ECO:0000313" key="12">
    <source>
        <dbReference type="EMBL" id="TSH97031.1"/>
    </source>
</evidence>
<evidence type="ECO:0000256" key="3">
    <source>
        <dbReference type="ARBA" id="ARBA00023002"/>
    </source>
</evidence>
<protein>
    <recommendedName>
        <fullName evidence="10">Glyceraldehyde-3-phosphate dehydrogenase</fullName>
        <ecNumber evidence="10">1.2.1.-</ecNumber>
    </recommendedName>
</protein>
<feature type="binding site" evidence="7">
    <location>
        <position position="81"/>
    </location>
    <ligand>
        <name>NAD(+)</name>
        <dbReference type="ChEBI" id="CHEBI:57540"/>
    </ligand>
</feature>
<dbReference type="InterPro" id="IPR020829">
    <property type="entry name" value="GlycerAld_3-P_DH_cat"/>
</dbReference>
<dbReference type="PANTHER" id="PTHR43148">
    <property type="entry name" value="GLYCERALDEHYDE-3-PHOSPHATE DEHYDROGENASE 2"/>
    <property type="match status" value="1"/>
</dbReference>
<feature type="binding site" evidence="7">
    <location>
        <begin position="12"/>
        <end position="13"/>
    </location>
    <ligand>
        <name>NAD(+)</name>
        <dbReference type="ChEBI" id="CHEBI:57540"/>
    </ligand>
</feature>
<dbReference type="AlphaFoldDB" id="A0A556AVR8"/>
<evidence type="ECO:0000259" key="11">
    <source>
        <dbReference type="SMART" id="SM00846"/>
    </source>
</evidence>
<dbReference type="PRINTS" id="PR00078">
    <property type="entry name" value="G3PDHDRGNASE"/>
</dbReference>
<dbReference type="InterPro" id="IPR036291">
    <property type="entry name" value="NAD(P)-bd_dom_sf"/>
</dbReference>
<feature type="binding site" evidence="6">
    <location>
        <position position="185"/>
    </location>
    <ligand>
        <name>D-glyceraldehyde 3-phosphate</name>
        <dbReference type="ChEBI" id="CHEBI:59776"/>
    </ligand>
</feature>
<proteinExistence type="inferred from homology"/>
<dbReference type="InterPro" id="IPR020830">
    <property type="entry name" value="GlycerAld_3-P_DH_AS"/>
</dbReference>
<feature type="binding site" evidence="6">
    <location>
        <begin position="213"/>
        <end position="214"/>
    </location>
    <ligand>
        <name>D-glyceraldehyde 3-phosphate</name>
        <dbReference type="ChEBI" id="CHEBI:59776"/>
    </ligand>
</feature>
<evidence type="ECO:0000313" key="13">
    <source>
        <dbReference type="Proteomes" id="UP000318405"/>
    </source>
</evidence>
<feature type="active site" description="Nucleophile" evidence="5">
    <location>
        <position position="155"/>
    </location>
</feature>
<name>A0A556AVR8_9BURK</name>
<dbReference type="RefSeq" id="WP_143947398.1">
    <property type="nucleotide sequence ID" value="NZ_BAABMB010000002.1"/>
</dbReference>
<evidence type="ECO:0000256" key="6">
    <source>
        <dbReference type="PIRSR" id="PIRSR000149-2"/>
    </source>
</evidence>
<dbReference type="SUPFAM" id="SSF55347">
    <property type="entry name" value="Glyceraldehyde-3-phosphate dehydrogenase-like, C-terminal domain"/>
    <property type="match status" value="1"/>
</dbReference>
<dbReference type="GO" id="GO:0050661">
    <property type="term" value="F:NADP binding"/>
    <property type="evidence" value="ECO:0007669"/>
    <property type="project" value="InterPro"/>
</dbReference>
<dbReference type="OrthoDB" id="9803304at2"/>
<dbReference type="InterPro" id="IPR006424">
    <property type="entry name" value="Glyceraldehyde-3-P_DH_1"/>
</dbReference>
<dbReference type="Pfam" id="PF02800">
    <property type="entry name" value="Gp_dh_C"/>
    <property type="match status" value="1"/>
</dbReference>
<dbReference type="Pfam" id="PF00044">
    <property type="entry name" value="Gp_dh_N"/>
    <property type="match status" value="1"/>
</dbReference>
<evidence type="ECO:0000256" key="7">
    <source>
        <dbReference type="PIRSR" id="PIRSR000149-3"/>
    </source>
</evidence>
<keyword evidence="7" id="KW-0520">NAD</keyword>
<comment type="similarity">
    <text evidence="1 9">Belongs to the glyceraldehyde-3-phosphate dehydrogenase family.</text>
</comment>
<dbReference type="GO" id="GO:0006006">
    <property type="term" value="P:glucose metabolic process"/>
    <property type="evidence" value="ECO:0007669"/>
    <property type="project" value="InterPro"/>
</dbReference>
<keyword evidence="13" id="KW-1185">Reference proteome</keyword>
<dbReference type="PROSITE" id="PS00071">
    <property type="entry name" value="GAPDH"/>
    <property type="match status" value="1"/>
</dbReference>
<dbReference type="SMART" id="SM00846">
    <property type="entry name" value="Gp_dh_N"/>
    <property type="match status" value="1"/>
</dbReference>
<gene>
    <name evidence="12" type="primary">gap</name>
    <name evidence="12" type="ORF">FOZ76_06830</name>
</gene>
<evidence type="ECO:0000256" key="10">
    <source>
        <dbReference type="RuleBase" id="RU361160"/>
    </source>
</evidence>
<dbReference type="FunFam" id="3.30.360.10:FF:000002">
    <property type="entry name" value="Glyceraldehyde-3-phosphate dehydrogenase"/>
    <property type="match status" value="1"/>
</dbReference>
<dbReference type="EC" id="1.2.1.-" evidence="10"/>
<dbReference type="InterPro" id="IPR020828">
    <property type="entry name" value="GlycerAld_3-P_DH_NAD(P)-bd"/>
</dbReference>
<dbReference type="SUPFAM" id="SSF51735">
    <property type="entry name" value="NAD(P)-binding Rossmann-fold domains"/>
    <property type="match status" value="1"/>
</dbReference>
<evidence type="ECO:0000256" key="9">
    <source>
        <dbReference type="RuleBase" id="RU000397"/>
    </source>
</evidence>
<evidence type="ECO:0000256" key="8">
    <source>
        <dbReference type="PIRSR" id="PIRSR000149-4"/>
    </source>
</evidence>
<sequence length="337" mass="35956">MTIRVAINGYGRIGRNVLRAHYEGGKKHDIEIVAINDLGDPKTNAHLTRFDTAHGRFPGTVAVEGEYMVVNGDKIRVLANRNPAELPWGELGVDVVLECTGFFTSKEKAGAHLKGGAKKVVISAPGGKDVDATVVYGVNHDVLKAEHTVISNASCTTNCLAPLVKPLHDAIGVVAGLMTTVHAYTNDQVLTDVYHEDLRRARSAPMNMIPTKTGAAAAVGLVLPELNGKLDGYAIRVPTINVSVVDLTFTAARETSVEEVNSILKAAADGPLKGILNYNDEPLVSVDFNHNPASSTFDATLTKVSGGTLVKVSSWYDNEWGFSNRMLDTTVALATAK</sequence>
<comment type="caution">
    <text evidence="12">The sequence shown here is derived from an EMBL/GenBank/DDBJ whole genome shotgun (WGS) entry which is preliminary data.</text>
</comment>
<feature type="binding site" evidence="7">
    <location>
        <position position="37"/>
    </location>
    <ligand>
        <name>NAD(+)</name>
        <dbReference type="ChEBI" id="CHEBI:57540"/>
    </ligand>
</feature>
<reference evidence="12 13" key="1">
    <citation type="submission" date="2019-07" db="EMBL/GenBank/DDBJ databases">
        <title>Qingshengfaniella alkalisoli gen. nov., sp. nov., isolated from saline soil.</title>
        <authorList>
            <person name="Xu L."/>
            <person name="Huang X.-X."/>
            <person name="Sun J.-Q."/>
        </authorList>
    </citation>
    <scope>NUCLEOTIDE SEQUENCE [LARGE SCALE GENOMIC DNA]</scope>
    <source>
        <strain evidence="12 13">DSM 27279</strain>
    </source>
</reference>
<dbReference type="GO" id="GO:0016620">
    <property type="term" value="F:oxidoreductase activity, acting on the aldehyde or oxo group of donors, NAD or NADP as acceptor"/>
    <property type="evidence" value="ECO:0007669"/>
    <property type="project" value="InterPro"/>
</dbReference>
<dbReference type="Gene3D" id="3.40.50.720">
    <property type="entry name" value="NAD(P)-binding Rossmann-like Domain"/>
    <property type="match status" value="1"/>
</dbReference>
<dbReference type="InterPro" id="IPR020831">
    <property type="entry name" value="GlycerAld/Erythrose_P_DH"/>
</dbReference>
<evidence type="ECO:0000256" key="4">
    <source>
        <dbReference type="ARBA" id="ARBA00053147"/>
    </source>
</evidence>
<feature type="binding site" evidence="7">
    <location>
        <position position="318"/>
    </location>
    <ligand>
        <name>NAD(+)</name>
        <dbReference type="ChEBI" id="CHEBI:57540"/>
    </ligand>
</feature>
<evidence type="ECO:0000256" key="5">
    <source>
        <dbReference type="PIRSR" id="PIRSR000149-1"/>
    </source>
</evidence>
<dbReference type="Proteomes" id="UP000318405">
    <property type="component" value="Unassembled WGS sequence"/>
</dbReference>
<dbReference type="EMBL" id="VLTJ01000011">
    <property type="protein sequence ID" value="TSH97031.1"/>
    <property type="molecule type" value="Genomic_DNA"/>
</dbReference>
<evidence type="ECO:0000256" key="2">
    <source>
        <dbReference type="ARBA" id="ARBA00011881"/>
    </source>
</evidence>
<feature type="domain" description="Glyceraldehyde 3-phosphate dehydrogenase NAD(P) binding" evidence="11">
    <location>
        <begin position="3"/>
        <end position="155"/>
    </location>
</feature>
<keyword evidence="3 10" id="KW-0560">Oxidoreductase</keyword>
<keyword evidence="7" id="KW-0547">Nucleotide-binding</keyword>
<feature type="binding site" evidence="6">
    <location>
        <position position="236"/>
    </location>
    <ligand>
        <name>D-glyceraldehyde 3-phosphate</name>
        <dbReference type="ChEBI" id="CHEBI:59776"/>
    </ligand>
</feature>
<accession>A0A556AVR8</accession>